<evidence type="ECO:0000259" key="1">
    <source>
        <dbReference type="Pfam" id="PF05175"/>
    </source>
</evidence>
<dbReference type="GO" id="GO:0032259">
    <property type="term" value="P:methylation"/>
    <property type="evidence" value="ECO:0007669"/>
    <property type="project" value="UniProtKB-KW"/>
</dbReference>
<dbReference type="AlphaFoldDB" id="A0A1G6A009"/>
<dbReference type="RefSeq" id="WP_090170663.1">
    <property type="nucleotide sequence ID" value="NZ_FMXR01000004.1"/>
</dbReference>
<dbReference type="Pfam" id="PF05175">
    <property type="entry name" value="MTS"/>
    <property type="match status" value="1"/>
</dbReference>
<feature type="domain" description="Methyltransferase small" evidence="1">
    <location>
        <begin position="34"/>
        <end position="184"/>
    </location>
</feature>
<dbReference type="InterPro" id="IPR050210">
    <property type="entry name" value="tRNA_Adenine-N(6)_MTase"/>
</dbReference>
<dbReference type="Gene3D" id="3.40.50.150">
    <property type="entry name" value="Vaccinia Virus protein VP39"/>
    <property type="match status" value="1"/>
</dbReference>
<keyword evidence="3" id="KW-1185">Reference proteome</keyword>
<protein>
    <submittedName>
        <fullName evidence="2">tRNA1Val (Adenine37-N6)-methyltransferase</fullName>
    </submittedName>
</protein>
<dbReference type="STRING" id="1732.SAMN02910417_00022"/>
<dbReference type="SUPFAM" id="SSF53335">
    <property type="entry name" value="S-adenosyl-L-methionine-dependent methyltransferases"/>
    <property type="match status" value="1"/>
</dbReference>
<evidence type="ECO:0000313" key="2">
    <source>
        <dbReference type="EMBL" id="SDB01650.1"/>
    </source>
</evidence>
<organism evidence="2 3">
    <name type="scientific">Eubacterium oxidoreducens</name>
    <dbReference type="NCBI Taxonomy" id="1732"/>
    <lineage>
        <taxon>Bacteria</taxon>
        <taxon>Bacillati</taxon>
        <taxon>Bacillota</taxon>
        <taxon>Clostridia</taxon>
        <taxon>Eubacteriales</taxon>
        <taxon>Eubacteriaceae</taxon>
        <taxon>Eubacterium</taxon>
    </lineage>
</organism>
<reference evidence="2 3" key="1">
    <citation type="submission" date="2016-10" db="EMBL/GenBank/DDBJ databases">
        <authorList>
            <person name="de Groot N.N."/>
        </authorList>
    </citation>
    <scope>NUCLEOTIDE SEQUENCE [LARGE SCALE GENOMIC DNA]</scope>
    <source>
        <strain evidence="2 3">DSM 3217</strain>
    </source>
</reference>
<dbReference type="Proteomes" id="UP000199228">
    <property type="component" value="Unassembled WGS sequence"/>
</dbReference>
<evidence type="ECO:0000313" key="3">
    <source>
        <dbReference type="Proteomes" id="UP000199228"/>
    </source>
</evidence>
<sequence length="249" mass="28163">MTEFMKEGERLDDLEIKGYQIIQHPQRFCFGMDAVLLSDFAKAKPTDKIADLGTGNGIIPILLCAKDKGAQITGLEIQKESADMARRSVRYNDLEKQIQIVIGDMKDAANLLGASSFDVVTTNPPYMIAQHGLRNVQEAKTIARHEVACNLADILTQSAKLLKVKGHFYMVHRPFRLAEIMNEMVKAKLEPKRMRLVYPYIDKEPTMVLIEGIKGAKSRITVEKPLIVYEKNGEYTEEIYKIYGKQKGK</sequence>
<gene>
    <name evidence="2" type="ORF">SAMN02910417_00022</name>
</gene>
<dbReference type="OrthoDB" id="9777257at2"/>
<dbReference type="EMBL" id="FMXR01000004">
    <property type="protein sequence ID" value="SDB01650.1"/>
    <property type="molecule type" value="Genomic_DNA"/>
</dbReference>
<keyword evidence="2" id="KW-0808">Transferase</keyword>
<dbReference type="CDD" id="cd02440">
    <property type="entry name" value="AdoMet_MTases"/>
    <property type="match status" value="1"/>
</dbReference>
<dbReference type="GO" id="GO:0008168">
    <property type="term" value="F:methyltransferase activity"/>
    <property type="evidence" value="ECO:0007669"/>
    <property type="project" value="UniProtKB-KW"/>
</dbReference>
<accession>A0A1G6A009</accession>
<keyword evidence="2" id="KW-0489">Methyltransferase</keyword>
<dbReference type="InterPro" id="IPR029063">
    <property type="entry name" value="SAM-dependent_MTases_sf"/>
</dbReference>
<dbReference type="PANTHER" id="PTHR47739">
    <property type="entry name" value="TRNA1(VAL) (ADENINE(37)-N6)-METHYLTRANSFERASE"/>
    <property type="match status" value="1"/>
</dbReference>
<proteinExistence type="predicted"/>
<name>A0A1G6A009_EUBOX</name>
<dbReference type="InterPro" id="IPR007848">
    <property type="entry name" value="Small_mtfrase_dom"/>
</dbReference>
<dbReference type="PANTHER" id="PTHR47739:SF1">
    <property type="entry name" value="TRNA1(VAL) (ADENINE(37)-N6)-METHYLTRANSFERASE"/>
    <property type="match status" value="1"/>
</dbReference>